<evidence type="ECO:0000256" key="2">
    <source>
        <dbReference type="ARBA" id="ARBA00022490"/>
    </source>
</evidence>
<name>A0A252F2I9_9FIRM</name>
<dbReference type="GO" id="GO:0004176">
    <property type="term" value="F:ATP-dependent peptidase activity"/>
    <property type="evidence" value="ECO:0007669"/>
    <property type="project" value="InterPro"/>
</dbReference>
<dbReference type="PRINTS" id="PR00127">
    <property type="entry name" value="CLPPROTEASEP"/>
</dbReference>
<dbReference type="PANTHER" id="PTHR10381:SF70">
    <property type="entry name" value="ATP-DEPENDENT CLP PROTEASE PROTEOLYTIC SUBUNIT"/>
    <property type="match status" value="1"/>
</dbReference>
<evidence type="ECO:0000256" key="4">
    <source>
        <dbReference type="ARBA" id="ARBA00022801"/>
    </source>
</evidence>
<protein>
    <recommendedName>
        <fullName evidence="6">ATP-dependent Clp protease proteolytic subunit</fullName>
    </recommendedName>
</protein>
<keyword evidence="3" id="KW-0645">Protease</keyword>
<keyword evidence="8" id="KW-1185">Reference proteome</keyword>
<dbReference type="SUPFAM" id="SSF52096">
    <property type="entry name" value="ClpP/crotonase"/>
    <property type="match status" value="1"/>
</dbReference>
<dbReference type="GO" id="GO:0051117">
    <property type="term" value="F:ATPase binding"/>
    <property type="evidence" value="ECO:0007669"/>
    <property type="project" value="TreeGrafter"/>
</dbReference>
<dbReference type="NCBIfam" id="NF045542">
    <property type="entry name" value="Clp_rel_HeadMat"/>
    <property type="match status" value="1"/>
</dbReference>
<dbReference type="Gene3D" id="3.90.226.10">
    <property type="entry name" value="2-enoyl-CoA Hydratase, Chain A, domain 1"/>
    <property type="match status" value="1"/>
</dbReference>
<evidence type="ECO:0000256" key="5">
    <source>
        <dbReference type="ARBA" id="ARBA00022825"/>
    </source>
</evidence>
<dbReference type="Pfam" id="PF00574">
    <property type="entry name" value="CLP_protease"/>
    <property type="match status" value="1"/>
</dbReference>
<dbReference type="OrthoDB" id="9806592at2"/>
<evidence type="ECO:0000256" key="1">
    <source>
        <dbReference type="ARBA" id="ARBA00007039"/>
    </source>
</evidence>
<reference evidence="7 8" key="1">
    <citation type="submission" date="2017-05" db="EMBL/GenBank/DDBJ databases">
        <title>Butyricicoccus porcorum sp. nov. a butyrate-producing bacterium from the swine intestinal tract.</title>
        <authorList>
            <person name="Trachsel J."/>
            <person name="Humphrey S."/>
            <person name="Allen H.K."/>
        </authorList>
    </citation>
    <scope>NUCLEOTIDE SEQUENCE [LARGE SCALE GENOMIC DNA]</scope>
    <source>
        <strain evidence="7">BB10</strain>
    </source>
</reference>
<dbReference type="PANTHER" id="PTHR10381">
    <property type="entry name" value="ATP-DEPENDENT CLP PROTEASE PROTEOLYTIC SUBUNIT"/>
    <property type="match status" value="1"/>
</dbReference>
<sequence>MKKYYMLEQDGTAASVTIYGDITSWPWEESDVSAYLLSKQIDGIDADLIDVYINSYGGEVSEGLAIYNALRRHKAKVATHCDGFACSAASVVFMAGDERLMSDASLLMIHNAWNYACGNAAELRKAADDLDVISDAAANAYRACVNIGDDKLKALLDGGTWIAPKDAVDMGFATAIQRDSHSGTPTASARSHIMECLLQPKSGAPASIDVGDLASKLAEEMKTRMQQNPPRDNKFMSALMRGRRL</sequence>
<dbReference type="InterPro" id="IPR001907">
    <property type="entry name" value="ClpP"/>
</dbReference>
<dbReference type="CDD" id="cd07016">
    <property type="entry name" value="S14_ClpP_1"/>
    <property type="match status" value="1"/>
</dbReference>
<dbReference type="EMBL" id="NHOC01000008">
    <property type="protein sequence ID" value="OUM20007.1"/>
    <property type="molecule type" value="Genomic_DNA"/>
</dbReference>
<dbReference type="GO" id="GO:0004252">
    <property type="term" value="F:serine-type endopeptidase activity"/>
    <property type="evidence" value="ECO:0007669"/>
    <property type="project" value="InterPro"/>
</dbReference>
<dbReference type="Proteomes" id="UP000194903">
    <property type="component" value="Unassembled WGS sequence"/>
</dbReference>
<dbReference type="InterPro" id="IPR023562">
    <property type="entry name" value="ClpP/TepA"/>
</dbReference>
<evidence type="ECO:0000256" key="3">
    <source>
        <dbReference type="ARBA" id="ARBA00022670"/>
    </source>
</evidence>
<evidence type="ECO:0000256" key="6">
    <source>
        <dbReference type="RuleBase" id="RU003567"/>
    </source>
</evidence>
<evidence type="ECO:0000313" key="7">
    <source>
        <dbReference type="EMBL" id="OUM20007.1"/>
    </source>
</evidence>
<dbReference type="InterPro" id="IPR029045">
    <property type="entry name" value="ClpP/crotonase-like_dom_sf"/>
</dbReference>
<dbReference type="GO" id="GO:0006515">
    <property type="term" value="P:protein quality control for misfolded or incompletely synthesized proteins"/>
    <property type="evidence" value="ECO:0007669"/>
    <property type="project" value="TreeGrafter"/>
</dbReference>
<keyword evidence="2" id="KW-0963">Cytoplasm</keyword>
<keyword evidence="4" id="KW-0378">Hydrolase</keyword>
<comment type="similarity">
    <text evidence="1 6">Belongs to the peptidase S14 family.</text>
</comment>
<organism evidence="7 8">
    <name type="scientific">Butyricicoccus porcorum</name>
    <dbReference type="NCBI Taxonomy" id="1945634"/>
    <lineage>
        <taxon>Bacteria</taxon>
        <taxon>Bacillati</taxon>
        <taxon>Bacillota</taxon>
        <taxon>Clostridia</taxon>
        <taxon>Eubacteriales</taxon>
        <taxon>Butyricicoccaceae</taxon>
        <taxon>Butyricicoccus</taxon>
    </lineage>
</organism>
<keyword evidence="5" id="KW-0720">Serine protease</keyword>
<dbReference type="AlphaFoldDB" id="A0A252F2I9"/>
<dbReference type="GO" id="GO:0009368">
    <property type="term" value="C:endopeptidase Clp complex"/>
    <property type="evidence" value="ECO:0007669"/>
    <property type="project" value="TreeGrafter"/>
</dbReference>
<comment type="caution">
    <text evidence="7">The sequence shown here is derived from an EMBL/GenBank/DDBJ whole genome shotgun (WGS) entry which is preliminary data.</text>
</comment>
<proteinExistence type="inferred from homology"/>
<gene>
    <name evidence="7" type="ORF">CBW42_09695</name>
</gene>
<accession>A0A252F2I9</accession>
<dbReference type="RefSeq" id="WP_087020635.1">
    <property type="nucleotide sequence ID" value="NZ_NHOC01000008.1"/>
</dbReference>
<evidence type="ECO:0000313" key="8">
    <source>
        <dbReference type="Proteomes" id="UP000194903"/>
    </source>
</evidence>